<organism evidence="1 2">
    <name type="scientific">Plakobranchus ocellatus</name>
    <dbReference type="NCBI Taxonomy" id="259542"/>
    <lineage>
        <taxon>Eukaryota</taxon>
        <taxon>Metazoa</taxon>
        <taxon>Spiralia</taxon>
        <taxon>Lophotrochozoa</taxon>
        <taxon>Mollusca</taxon>
        <taxon>Gastropoda</taxon>
        <taxon>Heterobranchia</taxon>
        <taxon>Euthyneura</taxon>
        <taxon>Panpulmonata</taxon>
        <taxon>Sacoglossa</taxon>
        <taxon>Placobranchoidea</taxon>
        <taxon>Plakobranchidae</taxon>
        <taxon>Plakobranchus</taxon>
    </lineage>
</organism>
<keyword evidence="2" id="KW-1185">Reference proteome</keyword>
<dbReference type="Proteomes" id="UP000735302">
    <property type="component" value="Unassembled WGS sequence"/>
</dbReference>
<reference evidence="1 2" key="1">
    <citation type="journal article" date="2021" name="Elife">
        <title>Chloroplast acquisition without the gene transfer in kleptoplastic sea slugs, Plakobranchus ocellatus.</title>
        <authorList>
            <person name="Maeda T."/>
            <person name="Takahashi S."/>
            <person name="Yoshida T."/>
            <person name="Shimamura S."/>
            <person name="Takaki Y."/>
            <person name="Nagai Y."/>
            <person name="Toyoda A."/>
            <person name="Suzuki Y."/>
            <person name="Arimoto A."/>
            <person name="Ishii H."/>
            <person name="Satoh N."/>
            <person name="Nishiyama T."/>
            <person name="Hasebe M."/>
            <person name="Maruyama T."/>
            <person name="Minagawa J."/>
            <person name="Obokata J."/>
            <person name="Shigenobu S."/>
        </authorList>
    </citation>
    <scope>NUCLEOTIDE SEQUENCE [LARGE SCALE GENOMIC DNA]</scope>
</reference>
<comment type="caution">
    <text evidence="1">The sequence shown here is derived from an EMBL/GenBank/DDBJ whole genome shotgun (WGS) entry which is preliminary data.</text>
</comment>
<protein>
    <submittedName>
        <fullName evidence="1">Uncharacterized protein</fullName>
    </submittedName>
</protein>
<gene>
    <name evidence="1" type="ORF">PoB_001522300</name>
</gene>
<dbReference type="AlphaFoldDB" id="A0AAV3Z2I5"/>
<evidence type="ECO:0000313" key="1">
    <source>
        <dbReference type="EMBL" id="GFN88717.1"/>
    </source>
</evidence>
<dbReference type="EMBL" id="BLXT01001881">
    <property type="protein sequence ID" value="GFN88717.1"/>
    <property type="molecule type" value="Genomic_DNA"/>
</dbReference>
<evidence type="ECO:0000313" key="2">
    <source>
        <dbReference type="Proteomes" id="UP000735302"/>
    </source>
</evidence>
<name>A0AAV3Z2I5_9GAST</name>
<accession>A0AAV3Z2I5</accession>
<sequence length="118" mass="12842">MFDQVWYSVRDFTINLHVWSVSQWEWKPPKGDDDDGDDGEVKFSESFCKGESHAGKEGKGISVQILRPCSLQAGSLSIGPPATLNIGSFGGTVDSLPTLRAGRTPVLQVRVPPEEILA</sequence>
<proteinExistence type="predicted"/>